<dbReference type="PANTHER" id="PTHR36109:SF2">
    <property type="entry name" value="MEMBRANE PROTEIN"/>
    <property type="match status" value="1"/>
</dbReference>
<organism evidence="3 4">
    <name type="scientific">Neobacillus cucumis</name>
    <dbReference type="NCBI Taxonomy" id="1740721"/>
    <lineage>
        <taxon>Bacteria</taxon>
        <taxon>Bacillati</taxon>
        <taxon>Bacillota</taxon>
        <taxon>Bacilli</taxon>
        <taxon>Bacillales</taxon>
        <taxon>Bacillaceae</taxon>
        <taxon>Neobacillus</taxon>
    </lineage>
</organism>
<sequence length="194" mass="20158">MYEHEKNLVGVYDTEQEVIQAVEDLKRQGYASEDISVIGKDKDVVKDINDTTGTTTEKSALTGAATGGALGGILGLLAGVGALAIPGIGPIVAAGPIAATLTGAAAGAGVGGLAGVLIGLGIPEEEADRYEGYVKEGKFLVVVERRQNRLGEGQRVDSSINQNDTDVTIKSNDPYNTPVTSLNQTNTNLDNREF</sequence>
<evidence type="ECO:0000256" key="1">
    <source>
        <dbReference type="SAM" id="MobiDB-lite"/>
    </source>
</evidence>
<gene>
    <name evidence="3" type="ORF">CVD27_19805</name>
</gene>
<dbReference type="Proteomes" id="UP000234950">
    <property type="component" value="Unassembled WGS sequence"/>
</dbReference>
<dbReference type="AlphaFoldDB" id="A0A2N5HA53"/>
<protein>
    <recommendedName>
        <fullName evidence="2">General stress protein 17M-like domain-containing protein</fullName>
    </recommendedName>
</protein>
<dbReference type="RefSeq" id="WP_101649700.1">
    <property type="nucleotide sequence ID" value="NZ_PGVE01000072.1"/>
</dbReference>
<proteinExistence type="predicted"/>
<dbReference type="Pfam" id="PF11181">
    <property type="entry name" value="YflT"/>
    <property type="match status" value="1"/>
</dbReference>
<evidence type="ECO:0000259" key="2">
    <source>
        <dbReference type="Pfam" id="PF11181"/>
    </source>
</evidence>
<reference evidence="3 4" key="1">
    <citation type="submission" date="2017-11" db="EMBL/GenBank/DDBJ databases">
        <title>Comparitive Functional Genomics of Dry Heat Resistant strains isolated from the Viking Spacecraft.</title>
        <authorList>
            <person name="Seuylemezian A."/>
            <person name="Cooper K."/>
            <person name="Vaishampayan P."/>
        </authorList>
    </citation>
    <scope>NUCLEOTIDE SEQUENCE [LARGE SCALE GENOMIC DNA]</scope>
    <source>
        <strain evidence="3 4">V32-6</strain>
    </source>
</reference>
<dbReference type="EMBL" id="PGVE01000072">
    <property type="protein sequence ID" value="PLS02402.1"/>
    <property type="molecule type" value="Genomic_DNA"/>
</dbReference>
<dbReference type="OrthoDB" id="118405at2"/>
<evidence type="ECO:0000313" key="3">
    <source>
        <dbReference type="EMBL" id="PLS02402.1"/>
    </source>
</evidence>
<accession>A0A2N5HA53</accession>
<name>A0A2N5HA53_9BACI</name>
<dbReference type="InterPro" id="IPR052948">
    <property type="entry name" value="Low_temp-induced_all0457"/>
</dbReference>
<evidence type="ECO:0000313" key="4">
    <source>
        <dbReference type="Proteomes" id="UP000234950"/>
    </source>
</evidence>
<feature type="domain" description="General stress protein 17M-like" evidence="2">
    <location>
        <begin position="8"/>
        <end position="77"/>
    </location>
</feature>
<feature type="region of interest" description="Disordered" evidence="1">
    <location>
        <begin position="151"/>
        <end position="194"/>
    </location>
</feature>
<comment type="caution">
    <text evidence="3">The sequence shown here is derived from an EMBL/GenBank/DDBJ whole genome shotgun (WGS) entry which is preliminary data.</text>
</comment>
<dbReference type="PANTHER" id="PTHR36109">
    <property type="entry name" value="MEMBRANE PROTEIN-RELATED"/>
    <property type="match status" value="1"/>
</dbReference>
<dbReference type="InterPro" id="IPR025889">
    <property type="entry name" value="GSP17M-like_dom"/>
</dbReference>
<keyword evidence="4" id="KW-1185">Reference proteome</keyword>
<feature type="compositionally biased region" description="Polar residues" evidence="1">
    <location>
        <begin position="156"/>
        <end position="194"/>
    </location>
</feature>